<gene>
    <name evidence="7" type="ORF">OEA41_009976</name>
</gene>
<reference evidence="7" key="1">
    <citation type="submission" date="2022-11" db="EMBL/GenBank/DDBJ databases">
        <title>Chromosomal genome sequence assembly and mating type (MAT) locus characterization of the leprose asexual lichenized fungus Lepraria neglecta (Nyl.) Erichsen.</title>
        <authorList>
            <person name="Allen J.L."/>
            <person name="Pfeffer B."/>
        </authorList>
    </citation>
    <scope>NUCLEOTIDE SEQUENCE</scope>
    <source>
        <strain evidence="7">Allen 5258</strain>
    </source>
</reference>
<evidence type="ECO:0000256" key="5">
    <source>
        <dbReference type="SAM" id="MobiDB-lite"/>
    </source>
</evidence>
<evidence type="ECO:0000256" key="4">
    <source>
        <dbReference type="ARBA" id="ARBA00022840"/>
    </source>
</evidence>
<dbReference type="GO" id="GO:0005634">
    <property type="term" value="C:nucleus"/>
    <property type="evidence" value="ECO:0007669"/>
    <property type="project" value="TreeGrafter"/>
</dbReference>
<dbReference type="SMART" id="SM00220">
    <property type="entry name" value="S_TKc"/>
    <property type="match status" value="1"/>
</dbReference>
<evidence type="ECO:0000256" key="1">
    <source>
        <dbReference type="ARBA" id="ARBA00022679"/>
    </source>
</evidence>
<dbReference type="GO" id="GO:0005524">
    <property type="term" value="F:ATP binding"/>
    <property type="evidence" value="ECO:0007669"/>
    <property type="project" value="UniProtKB-KW"/>
</dbReference>
<keyword evidence="1" id="KW-0808">Transferase</keyword>
<protein>
    <recommendedName>
        <fullName evidence="6">Protein kinase domain-containing protein</fullName>
    </recommendedName>
</protein>
<dbReference type="Gene3D" id="1.10.510.10">
    <property type="entry name" value="Transferase(Phosphotransferase) domain 1"/>
    <property type="match status" value="1"/>
</dbReference>
<dbReference type="EMBL" id="JASNWA010000011">
    <property type="protein sequence ID" value="KAK3166851.1"/>
    <property type="molecule type" value="Genomic_DNA"/>
</dbReference>
<proteinExistence type="predicted"/>
<dbReference type="GO" id="GO:0005737">
    <property type="term" value="C:cytoplasm"/>
    <property type="evidence" value="ECO:0007669"/>
    <property type="project" value="TreeGrafter"/>
</dbReference>
<keyword evidence="2" id="KW-0547">Nucleotide-binding</keyword>
<dbReference type="Pfam" id="PF00069">
    <property type="entry name" value="Pkinase"/>
    <property type="match status" value="1"/>
</dbReference>
<dbReference type="SUPFAM" id="SSF56112">
    <property type="entry name" value="Protein kinase-like (PK-like)"/>
    <property type="match status" value="1"/>
</dbReference>
<feature type="domain" description="Protein kinase" evidence="6">
    <location>
        <begin position="76"/>
        <end position="302"/>
    </location>
</feature>
<dbReference type="AlphaFoldDB" id="A0AAD9YWX5"/>
<name>A0AAD9YWX5_9LECA</name>
<organism evidence="7 8">
    <name type="scientific">Lepraria neglecta</name>
    <dbReference type="NCBI Taxonomy" id="209136"/>
    <lineage>
        <taxon>Eukaryota</taxon>
        <taxon>Fungi</taxon>
        <taxon>Dikarya</taxon>
        <taxon>Ascomycota</taxon>
        <taxon>Pezizomycotina</taxon>
        <taxon>Lecanoromycetes</taxon>
        <taxon>OSLEUM clade</taxon>
        <taxon>Lecanoromycetidae</taxon>
        <taxon>Lecanorales</taxon>
        <taxon>Lecanorineae</taxon>
        <taxon>Stereocaulaceae</taxon>
        <taxon>Lepraria</taxon>
    </lineage>
</organism>
<sequence>MLSPPASPVPKSTAKAISQSTVPAPGAAGGDGTSSFTHTKVIVQKSKRFYNAYTSHPLWNAIDEIETSFLDTDLFPILLSEYCPLPLADVLLAPDPVPDSYYEKRFKPSDQGSQAALQEIEMWERLRGHPNDRIATYHGVVLEEGYVVAVCFQKYPQTLVERLYHGKREFDNTRFLDEIREGLDHLHHKNLVHSDINPSNILINKYDKAVIIDFGSCCDEWKTLRRFIGTVLRIRQGMSNKHITVSLREMERSALFASEDQGLTDARRQMITYGPRSYFDMQVLLIWKGGEIKDVIERGNRF</sequence>
<evidence type="ECO:0000259" key="6">
    <source>
        <dbReference type="PROSITE" id="PS50011"/>
    </source>
</evidence>
<feature type="region of interest" description="Disordered" evidence="5">
    <location>
        <begin position="1"/>
        <end position="35"/>
    </location>
</feature>
<dbReference type="InterPro" id="IPR050339">
    <property type="entry name" value="CC_SR_Kinase"/>
</dbReference>
<dbReference type="Proteomes" id="UP001276659">
    <property type="component" value="Unassembled WGS sequence"/>
</dbReference>
<dbReference type="GO" id="GO:0004672">
    <property type="term" value="F:protein kinase activity"/>
    <property type="evidence" value="ECO:0007669"/>
    <property type="project" value="InterPro"/>
</dbReference>
<dbReference type="InterPro" id="IPR000719">
    <property type="entry name" value="Prot_kinase_dom"/>
</dbReference>
<evidence type="ECO:0000313" key="8">
    <source>
        <dbReference type="Proteomes" id="UP001276659"/>
    </source>
</evidence>
<evidence type="ECO:0000256" key="3">
    <source>
        <dbReference type="ARBA" id="ARBA00022777"/>
    </source>
</evidence>
<dbReference type="InterPro" id="IPR011009">
    <property type="entry name" value="Kinase-like_dom_sf"/>
</dbReference>
<evidence type="ECO:0000313" key="7">
    <source>
        <dbReference type="EMBL" id="KAK3166851.1"/>
    </source>
</evidence>
<comment type="caution">
    <text evidence="7">The sequence shown here is derived from an EMBL/GenBank/DDBJ whole genome shotgun (WGS) entry which is preliminary data.</text>
</comment>
<keyword evidence="8" id="KW-1185">Reference proteome</keyword>
<accession>A0AAD9YWX5</accession>
<evidence type="ECO:0000256" key="2">
    <source>
        <dbReference type="ARBA" id="ARBA00022741"/>
    </source>
</evidence>
<keyword evidence="4" id="KW-0067">ATP-binding</keyword>
<dbReference type="PROSITE" id="PS50011">
    <property type="entry name" value="PROTEIN_KINASE_DOM"/>
    <property type="match status" value="1"/>
</dbReference>
<keyword evidence="3" id="KW-0418">Kinase</keyword>
<dbReference type="PANTHER" id="PTHR11042">
    <property type="entry name" value="EUKARYOTIC TRANSLATION INITIATION FACTOR 2-ALPHA KINASE EIF2-ALPHA KINASE -RELATED"/>
    <property type="match status" value="1"/>
</dbReference>